<dbReference type="InterPro" id="IPR051555">
    <property type="entry name" value="FDH_Electron_Transfer_Unit"/>
</dbReference>
<evidence type="ECO:0000259" key="7">
    <source>
        <dbReference type="PROSITE" id="PS51379"/>
    </source>
</evidence>
<proteinExistence type="predicted"/>
<keyword evidence="6" id="KW-0411">Iron-sulfur</keyword>
<dbReference type="PROSITE" id="PS51379">
    <property type="entry name" value="4FE4S_FER_2"/>
    <property type="match status" value="1"/>
</dbReference>
<dbReference type="InterPro" id="IPR017896">
    <property type="entry name" value="4Fe4S_Fe-S-bd"/>
</dbReference>
<evidence type="ECO:0000256" key="3">
    <source>
        <dbReference type="ARBA" id="ARBA00022723"/>
    </source>
</evidence>
<name>A0ABN6MHW7_9ACTN</name>
<organism evidence="8 9">
    <name type="scientific">Raoultibacter timonensis</name>
    <dbReference type="NCBI Taxonomy" id="1907662"/>
    <lineage>
        <taxon>Bacteria</taxon>
        <taxon>Bacillati</taxon>
        <taxon>Actinomycetota</taxon>
        <taxon>Coriobacteriia</taxon>
        <taxon>Eggerthellales</taxon>
        <taxon>Eggerthellaceae</taxon>
        <taxon>Raoultibacter</taxon>
    </lineage>
</organism>
<keyword evidence="4" id="KW-0677">Repeat</keyword>
<comment type="subcellular location">
    <subcellularLocation>
        <location evidence="1">Cell envelope</location>
    </subcellularLocation>
</comment>
<dbReference type="PANTHER" id="PTHR43545">
    <property type="entry name" value="FORMATE DEHYDROGENASE, NITRATE-INDUCIBLE, IRON-SULFUR SUBUNIT"/>
    <property type="match status" value="1"/>
</dbReference>
<evidence type="ECO:0000256" key="2">
    <source>
        <dbReference type="ARBA" id="ARBA00022485"/>
    </source>
</evidence>
<keyword evidence="3" id="KW-0479">Metal-binding</keyword>
<keyword evidence="9" id="KW-1185">Reference proteome</keyword>
<keyword evidence="2" id="KW-0004">4Fe-4S</keyword>
<evidence type="ECO:0000256" key="1">
    <source>
        <dbReference type="ARBA" id="ARBA00004196"/>
    </source>
</evidence>
<dbReference type="SUPFAM" id="SSF54862">
    <property type="entry name" value="4Fe-4S ferredoxins"/>
    <property type="match status" value="1"/>
</dbReference>
<dbReference type="Gene3D" id="3.30.70.20">
    <property type="match status" value="2"/>
</dbReference>
<evidence type="ECO:0000256" key="6">
    <source>
        <dbReference type="ARBA" id="ARBA00023014"/>
    </source>
</evidence>
<dbReference type="PANTHER" id="PTHR43545:SF1">
    <property type="entry name" value="HYDROGENASE-2 OPERON PROTEIN HYBA"/>
    <property type="match status" value="1"/>
</dbReference>
<evidence type="ECO:0000256" key="4">
    <source>
        <dbReference type="ARBA" id="ARBA00022737"/>
    </source>
</evidence>
<feature type="domain" description="4Fe-4S ferredoxin-type" evidence="7">
    <location>
        <begin position="8"/>
        <end position="37"/>
    </location>
</feature>
<dbReference type="RefSeq" id="WP_102377683.1">
    <property type="nucleotide sequence ID" value="NZ_AP025564.1"/>
</dbReference>
<evidence type="ECO:0000313" key="9">
    <source>
        <dbReference type="Proteomes" id="UP001320544"/>
    </source>
</evidence>
<reference evidence="8 9" key="1">
    <citation type="submission" date="2022-01" db="EMBL/GenBank/DDBJ databases">
        <title>Novel bile acid biosynthetic pathways are enriched in the microbiome of centenarians.</title>
        <authorList>
            <person name="Sato Y."/>
            <person name="Atarashi K."/>
            <person name="Plichta R.D."/>
            <person name="Arai Y."/>
            <person name="Sasajima S."/>
            <person name="Kearney M.S."/>
            <person name="Suda W."/>
            <person name="Takeshita K."/>
            <person name="Sasaki T."/>
            <person name="Okamoto S."/>
            <person name="Skelly N.A."/>
            <person name="Okamura Y."/>
            <person name="Vlamakis H."/>
            <person name="Li Y."/>
            <person name="Tanoue T."/>
            <person name="Takei H."/>
            <person name="Nittono H."/>
            <person name="Narushima S."/>
            <person name="Irie J."/>
            <person name="Itoh H."/>
            <person name="Moriya K."/>
            <person name="Sugiura Y."/>
            <person name="Suematsu M."/>
            <person name="Moritoki N."/>
            <person name="Shibata S."/>
            <person name="Littman R.D."/>
            <person name="Fischbach A.M."/>
            <person name="Uwamino Y."/>
            <person name="Inoue T."/>
            <person name="Honda A."/>
            <person name="Hattori M."/>
            <person name="Murai T."/>
            <person name="Xavier J.R."/>
            <person name="Hirose N."/>
            <person name="Honda K."/>
        </authorList>
    </citation>
    <scope>NUCLEOTIDE SEQUENCE [LARGE SCALE GENOMIC DNA]</scope>
    <source>
        <strain evidence="8 9">CE91-St30</strain>
    </source>
</reference>
<dbReference type="Proteomes" id="UP001320544">
    <property type="component" value="Chromosome"/>
</dbReference>
<accession>A0ABN6MHW7</accession>
<gene>
    <name evidence="8" type="ORF">CE91St30_21870</name>
</gene>
<evidence type="ECO:0000256" key="5">
    <source>
        <dbReference type="ARBA" id="ARBA00023004"/>
    </source>
</evidence>
<protein>
    <submittedName>
        <fullName evidence="8">Oxidoreductase</fullName>
    </submittedName>
</protein>
<evidence type="ECO:0000313" key="8">
    <source>
        <dbReference type="EMBL" id="BDE96854.1"/>
    </source>
</evidence>
<dbReference type="EMBL" id="AP025564">
    <property type="protein sequence ID" value="BDE96854.1"/>
    <property type="molecule type" value="Genomic_DNA"/>
</dbReference>
<sequence length="116" mass="12896">MSDIKGEYGLFIDYEYCSGCNACLTACKMEHNMPESDFGIRIFQDGPCQSSDGSWHYDYLPMPTDLCDLCADRVAAGKLPTCVHHCQNAAMVYGKVEDLAARAKAAQKDKIVIYVR</sequence>
<keyword evidence="5" id="KW-0408">Iron</keyword>